<protein>
    <submittedName>
        <fullName evidence="1">Uncharacterized protein</fullName>
    </submittedName>
</protein>
<reference evidence="1" key="1">
    <citation type="submission" date="2018-02" db="EMBL/GenBank/DDBJ databases">
        <title>Rhizophora mucronata_Transcriptome.</title>
        <authorList>
            <person name="Meera S.P."/>
            <person name="Sreeshan A."/>
            <person name="Augustine A."/>
        </authorList>
    </citation>
    <scope>NUCLEOTIDE SEQUENCE</scope>
    <source>
        <tissue evidence="1">Leaf</tissue>
    </source>
</reference>
<proteinExistence type="predicted"/>
<sequence>MLLLNSLLSRFNTIKFFHDLKSEIDRLFNNYSPKRIYEYANIII</sequence>
<name>A0A2P2MW66_RHIMU</name>
<dbReference type="AlphaFoldDB" id="A0A2P2MW66"/>
<evidence type="ECO:0000313" key="1">
    <source>
        <dbReference type="EMBL" id="MBX34450.1"/>
    </source>
</evidence>
<dbReference type="EMBL" id="GGEC01053966">
    <property type="protein sequence ID" value="MBX34450.1"/>
    <property type="molecule type" value="Transcribed_RNA"/>
</dbReference>
<organism evidence="1">
    <name type="scientific">Rhizophora mucronata</name>
    <name type="common">Asiatic mangrove</name>
    <dbReference type="NCBI Taxonomy" id="61149"/>
    <lineage>
        <taxon>Eukaryota</taxon>
        <taxon>Viridiplantae</taxon>
        <taxon>Streptophyta</taxon>
        <taxon>Embryophyta</taxon>
        <taxon>Tracheophyta</taxon>
        <taxon>Spermatophyta</taxon>
        <taxon>Magnoliopsida</taxon>
        <taxon>eudicotyledons</taxon>
        <taxon>Gunneridae</taxon>
        <taxon>Pentapetalae</taxon>
        <taxon>rosids</taxon>
        <taxon>fabids</taxon>
        <taxon>Malpighiales</taxon>
        <taxon>Rhizophoraceae</taxon>
        <taxon>Rhizophora</taxon>
    </lineage>
</organism>
<accession>A0A2P2MW66</accession>